<feature type="transmembrane region" description="Helical" evidence="8">
    <location>
        <begin position="407"/>
        <end position="426"/>
    </location>
</feature>
<dbReference type="GO" id="GO:0042121">
    <property type="term" value="P:alginic acid biosynthetic process"/>
    <property type="evidence" value="ECO:0007669"/>
    <property type="project" value="InterPro"/>
</dbReference>
<reference evidence="9" key="1">
    <citation type="submission" date="2020-04" db="EMBL/GenBank/DDBJ databases">
        <authorList>
            <person name="Zhang T."/>
        </authorList>
    </citation>
    <scope>NUCLEOTIDE SEQUENCE</scope>
    <source>
        <strain evidence="9">HKST-UBA17</strain>
    </source>
</reference>
<organism evidence="9 10">
    <name type="scientific">Candidatus Dojkabacteria bacterium</name>
    <dbReference type="NCBI Taxonomy" id="2099670"/>
    <lineage>
        <taxon>Bacteria</taxon>
        <taxon>Candidatus Dojkabacteria</taxon>
    </lineage>
</organism>
<proteinExistence type="inferred from homology"/>
<gene>
    <name evidence="9" type="ORF">KC685_00795</name>
</gene>
<dbReference type="PIRSF" id="PIRSF500217">
    <property type="entry name" value="AlgI"/>
    <property type="match status" value="1"/>
</dbReference>
<feature type="transmembrane region" description="Helical" evidence="8">
    <location>
        <begin position="354"/>
        <end position="373"/>
    </location>
</feature>
<comment type="similarity">
    <text evidence="2 7">Belongs to the membrane-bound acyltransferase family.</text>
</comment>
<evidence type="ECO:0000313" key="9">
    <source>
        <dbReference type="EMBL" id="MCA9376441.1"/>
    </source>
</evidence>
<dbReference type="GO" id="GO:0005886">
    <property type="term" value="C:plasma membrane"/>
    <property type="evidence" value="ECO:0007669"/>
    <property type="project" value="UniProtKB-SubCell"/>
</dbReference>
<comment type="caution">
    <text evidence="9">The sequence shown here is derived from an EMBL/GenBank/DDBJ whole genome shotgun (WGS) entry which is preliminary data.</text>
</comment>
<keyword evidence="4 8" id="KW-0812">Transmembrane</keyword>
<evidence type="ECO:0000256" key="6">
    <source>
        <dbReference type="ARBA" id="ARBA00023136"/>
    </source>
</evidence>
<sequence>MLFSSPIFLFYFLPAVIVLHFLLPMRFKNVMLLIASLIFYAWGEPILVFLMISSIIFNFFYGNFLNKYKSTHKYTLPVGILINLLPLMLFKYGDFFVVNLNTLISSVGMTYAFPETGFLLPVGISFYTFQTISYLVEIVRGTIRSSNNFINFALYVTFFPQLVAGPIVRYAQISKELVSRELTLTSFYAGLERFIGGLFKKVVIANTLSVIADTIFGLNTDILYPSLSWVGILAYTFQIYYDFSGYSDMAIGLGKMLGFDFPENFNFPYISRSIKEFWSRWHITLSSWFRDYVYIPLGGSRKGITRQLVNIGIVFLLTGLWHGASWNFVIWGGYYGVFLMIEKLLSKNDLSNRLPYLSWFVTMFIVIIGWVLFRADTIAHATQFLNSMFFIGESQKIYTVREIVNKYELTIFAIAIFFSVSPIQIIKGIYEQSPRFQTILNFSQKIKPLVIIALFLLAVMRVAGSTHNPFIYYRF</sequence>
<dbReference type="InterPro" id="IPR024194">
    <property type="entry name" value="Ac/AlaTfrase_AlgI/DltB"/>
</dbReference>
<accession>A0A955KXU2</accession>
<dbReference type="InterPro" id="IPR028362">
    <property type="entry name" value="AlgI"/>
</dbReference>
<evidence type="ECO:0000256" key="5">
    <source>
        <dbReference type="ARBA" id="ARBA00022989"/>
    </source>
</evidence>
<evidence type="ECO:0000256" key="7">
    <source>
        <dbReference type="PIRNR" id="PIRNR016636"/>
    </source>
</evidence>
<feature type="transmembrane region" description="Helical" evidence="8">
    <location>
        <begin position="6"/>
        <end position="23"/>
    </location>
</feature>
<protein>
    <submittedName>
        <fullName evidence="9">MBOAT family protein</fullName>
    </submittedName>
</protein>
<dbReference type="Proteomes" id="UP000741282">
    <property type="component" value="Unassembled WGS sequence"/>
</dbReference>
<dbReference type="EMBL" id="JAGQLN010000002">
    <property type="protein sequence ID" value="MCA9376441.1"/>
    <property type="molecule type" value="Genomic_DNA"/>
</dbReference>
<evidence type="ECO:0000256" key="3">
    <source>
        <dbReference type="ARBA" id="ARBA00022475"/>
    </source>
</evidence>
<name>A0A955KXU2_9BACT</name>
<evidence type="ECO:0000256" key="8">
    <source>
        <dbReference type="SAM" id="Phobius"/>
    </source>
</evidence>
<feature type="transmembrane region" description="Helical" evidence="8">
    <location>
        <begin position="308"/>
        <end position="334"/>
    </location>
</feature>
<keyword evidence="5 8" id="KW-1133">Transmembrane helix</keyword>
<dbReference type="InterPro" id="IPR004299">
    <property type="entry name" value="MBOAT_fam"/>
</dbReference>
<keyword evidence="6 7" id="KW-0472">Membrane</keyword>
<feature type="transmembrane region" description="Helical" evidence="8">
    <location>
        <begin position="74"/>
        <end position="90"/>
    </location>
</feature>
<dbReference type="Pfam" id="PF03062">
    <property type="entry name" value="MBOAT"/>
    <property type="match status" value="1"/>
</dbReference>
<dbReference type="AlphaFoldDB" id="A0A955KXU2"/>
<feature type="transmembrane region" description="Helical" evidence="8">
    <location>
        <begin position="446"/>
        <end position="464"/>
    </location>
</feature>
<feature type="transmembrane region" description="Helical" evidence="8">
    <location>
        <begin position="30"/>
        <end position="62"/>
    </location>
</feature>
<feature type="transmembrane region" description="Helical" evidence="8">
    <location>
        <begin position="118"/>
        <end position="136"/>
    </location>
</feature>
<dbReference type="PANTHER" id="PTHR13285:SF18">
    <property type="entry name" value="PROTEIN-CYSTEINE N-PALMITOYLTRANSFERASE RASP"/>
    <property type="match status" value="1"/>
</dbReference>
<feature type="transmembrane region" description="Helical" evidence="8">
    <location>
        <begin position="148"/>
        <end position="168"/>
    </location>
</feature>
<keyword evidence="3 7" id="KW-1003">Cell membrane</keyword>
<feature type="transmembrane region" description="Helical" evidence="8">
    <location>
        <begin position="222"/>
        <end position="241"/>
    </location>
</feature>
<dbReference type="GO" id="GO:0016746">
    <property type="term" value="F:acyltransferase activity"/>
    <property type="evidence" value="ECO:0007669"/>
    <property type="project" value="UniProtKB-KW"/>
</dbReference>
<evidence type="ECO:0000256" key="2">
    <source>
        <dbReference type="ARBA" id="ARBA00010323"/>
    </source>
</evidence>
<dbReference type="InterPro" id="IPR051085">
    <property type="entry name" value="MB_O-acyltransferase"/>
</dbReference>
<comment type="subcellular location">
    <subcellularLocation>
        <location evidence="1">Cell membrane</location>
        <topology evidence="1">Multi-pass membrane protein</topology>
    </subcellularLocation>
</comment>
<evidence type="ECO:0000313" key="10">
    <source>
        <dbReference type="Proteomes" id="UP000741282"/>
    </source>
</evidence>
<dbReference type="PIRSF" id="PIRSF016636">
    <property type="entry name" value="AlgI_DltB"/>
    <property type="match status" value="1"/>
</dbReference>
<dbReference type="PANTHER" id="PTHR13285">
    <property type="entry name" value="ACYLTRANSFERASE"/>
    <property type="match status" value="1"/>
</dbReference>
<reference evidence="9" key="2">
    <citation type="journal article" date="2021" name="Microbiome">
        <title>Successional dynamics and alternative stable states in a saline activated sludge microbial community over 9 years.</title>
        <authorList>
            <person name="Wang Y."/>
            <person name="Ye J."/>
            <person name="Ju F."/>
            <person name="Liu L."/>
            <person name="Boyd J.A."/>
            <person name="Deng Y."/>
            <person name="Parks D.H."/>
            <person name="Jiang X."/>
            <person name="Yin X."/>
            <person name="Woodcroft B.J."/>
            <person name="Tyson G.W."/>
            <person name="Hugenholtz P."/>
            <person name="Polz M.F."/>
            <person name="Zhang T."/>
        </authorList>
    </citation>
    <scope>NUCLEOTIDE SEQUENCE</scope>
    <source>
        <strain evidence="9">HKST-UBA17</strain>
    </source>
</reference>
<evidence type="ECO:0000256" key="4">
    <source>
        <dbReference type="ARBA" id="ARBA00022692"/>
    </source>
</evidence>
<evidence type="ECO:0000256" key="1">
    <source>
        <dbReference type="ARBA" id="ARBA00004651"/>
    </source>
</evidence>
<keyword evidence="7" id="KW-0012">Acyltransferase</keyword>
<keyword evidence="7" id="KW-0808">Transferase</keyword>